<evidence type="ECO:0000259" key="4">
    <source>
        <dbReference type="SMART" id="SM00418"/>
    </source>
</evidence>
<dbReference type="RefSeq" id="WP_380116545.1">
    <property type="nucleotide sequence ID" value="NZ_JBHSIU010000019.1"/>
</dbReference>
<evidence type="ECO:0000313" key="6">
    <source>
        <dbReference type="Proteomes" id="UP001595912"/>
    </source>
</evidence>
<keyword evidence="2" id="KW-0238">DNA-binding</keyword>
<dbReference type="SMART" id="SM00418">
    <property type="entry name" value="HTH_ARSR"/>
    <property type="match status" value="1"/>
</dbReference>
<evidence type="ECO:0000313" key="5">
    <source>
        <dbReference type="EMBL" id="MFC4999989.1"/>
    </source>
</evidence>
<feature type="domain" description="HTH arsR-type" evidence="4">
    <location>
        <begin position="234"/>
        <end position="309"/>
    </location>
</feature>
<dbReference type="InterPro" id="IPR051011">
    <property type="entry name" value="Metal_resp_trans_reg"/>
</dbReference>
<evidence type="ECO:0000256" key="2">
    <source>
        <dbReference type="ARBA" id="ARBA00023125"/>
    </source>
</evidence>
<protein>
    <submittedName>
        <fullName evidence="5">Helix-turn-helix domain-containing protein</fullName>
    </submittedName>
</protein>
<keyword evidence="3" id="KW-0804">Transcription</keyword>
<keyword evidence="1" id="KW-0805">Transcription regulation</keyword>
<keyword evidence="6" id="KW-1185">Reference proteome</keyword>
<dbReference type="SUPFAM" id="SSF46785">
    <property type="entry name" value="Winged helix' DNA-binding domain"/>
    <property type="match status" value="1"/>
</dbReference>
<dbReference type="Proteomes" id="UP001595912">
    <property type="component" value="Unassembled WGS sequence"/>
</dbReference>
<dbReference type="InterPro" id="IPR036388">
    <property type="entry name" value="WH-like_DNA-bd_sf"/>
</dbReference>
<proteinExistence type="predicted"/>
<dbReference type="EMBL" id="JBHSIU010000019">
    <property type="protein sequence ID" value="MFC4999989.1"/>
    <property type="molecule type" value="Genomic_DNA"/>
</dbReference>
<accession>A0ABV9VV20</accession>
<gene>
    <name evidence="5" type="ORF">ACFPIJ_19390</name>
</gene>
<sequence length="311" mass="32942">MVAIGLSAGGVARVRFAISPLWETIASIRVLRDPGAHAIHLPWVRRVRPRLGRLPQSELWRMVPPGPAYVPDFLTPAPAGLFADLPAELDALRATPTAEVAAQWHGTAPPDGLLERLAAQIGDYFDAALAPDWPRIRRLLEAEVFTRARALAADGVGGLLNDLHEQVRWADDTLSVAQRWCTADDVPDGGGLVLIPSVFVWPSILTVSTGRLAQLAYPPRGTGALWERPAGTPDGLAAVLGRSRARLLVELSAPASTTALAARTGLTAGGVSQHLAALRAAGLVTAHRDGRTVLNIRTDVADALLGAPRGH</sequence>
<dbReference type="InterPro" id="IPR001845">
    <property type="entry name" value="HTH_ArsR_DNA-bd_dom"/>
</dbReference>
<dbReference type="InterPro" id="IPR036390">
    <property type="entry name" value="WH_DNA-bd_sf"/>
</dbReference>
<comment type="caution">
    <text evidence="5">The sequence shown here is derived from an EMBL/GenBank/DDBJ whole genome shotgun (WGS) entry which is preliminary data.</text>
</comment>
<dbReference type="Gene3D" id="1.10.10.10">
    <property type="entry name" value="Winged helix-like DNA-binding domain superfamily/Winged helix DNA-binding domain"/>
    <property type="match status" value="1"/>
</dbReference>
<dbReference type="PANTHER" id="PTHR43132:SF8">
    <property type="entry name" value="HTH-TYPE TRANSCRIPTIONAL REGULATOR KMTR"/>
    <property type="match status" value="1"/>
</dbReference>
<name>A0ABV9VV20_9ACTN</name>
<organism evidence="5 6">
    <name type="scientific">Dactylosporangium cerinum</name>
    <dbReference type="NCBI Taxonomy" id="1434730"/>
    <lineage>
        <taxon>Bacteria</taxon>
        <taxon>Bacillati</taxon>
        <taxon>Actinomycetota</taxon>
        <taxon>Actinomycetes</taxon>
        <taxon>Micromonosporales</taxon>
        <taxon>Micromonosporaceae</taxon>
        <taxon>Dactylosporangium</taxon>
    </lineage>
</organism>
<dbReference type="Pfam" id="PF12840">
    <property type="entry name" value="HTH_20"/>
    <property type="match status" value="1"/>
</dbReference>
<dbReference type="CDD" id="cd00090">
    <property type="entry name" value="HTH_ARSR"/>
    <property type="match status" value="1"/>
</dbReference>
<dbReference type="InterPro" id="IPR011991">
    <property type="entry name" value="ArsR-like_HTH"/>
</dbReference>
<dbReference type="PANTHER" id="PTHR43132">
    <property type="entry name" value="ARSENICAL RESISTANCE OPERON REPRESSOR ARSR-RELATED"/>
    <property type="match status" value="1"/>
</dbReference>
<evidence type="ECO:0000256" key="3">
    <source>
        <dbReference type="ARBA" id="ARBA00023163"/>
    </source>
</evidence>
<reference evidence="6" key="1">
    <citation type="journal article" date="2019" name="Int. J. Syst. Evol. Microbiol.">
        <title>The Global Catalogue of Microorganisms (GCM) 10K type strain sequencing project: providing services to taxonomists for standard genome sequencing and annotation.</title>
        <authorList>
            <consortium name="The Broad Institute Genomics Platform"/>
            <consortium name="The Broad Institute Genome Sequencing Center for Infectious Disease"/>
            <person name="Wu L."/>
            <person name="Ma J."/>
        </authorList>
    </citation>
    <scope>NUCLEOTIDE SEQUENCE [LARGE SCALE GENOMIC DNA]</scope>
    <source>
        <strain evidence="6">CGMCC 4.7152</strain>
    </source>
</reference>
<evidence type="ECO:0000256" key="1">
    <source>
        <dbReference type="ARBA" id="ARBA00023015"/>
    </source>
</evidence>